<evidence type="ECO:0000259" key="6">
    <source>
        <dbReference type="Pfam" id="PF04129"/>
    </source>
</evidence>
<dbReference type="PANTHER" id="PTHR14190">
    <property type="entry name" value="SUPPRESSOR OF ACTIN MUTATIONS 2/VACUOLAR PROTEIN SORTING 52"/>
    <property type="match status" value="1"/>
</dbReference>
<gene>
    <name evidence="8" type="ORF">NDN08_001186</name>
</gene>
<dbReference type="Pfam" id="PF20655">
    <property type="entry name" value="Vps52_C"/>
    <property type="match status" value="1"/>
</dbReference>
<accession>A0AAV8UQ79</accession>
<dbReference type="PANTHER" id="PTHR14190:SF7">
    <property type="entry name" value="VACUOLAR PROTEIN SORTING-ASSOCIATED PROTEIN 52 HOMOLOG"/>
    <property type="match status" value="1"/>
</dbReference>
<keyword evidence="3" id="KW-0813">Transport</keyword>
<organism evidence="8 9">
    <name type="scientific">Rhodosorus marinus</name>
    <dbReference type="NCBI Taxonomy" id="101924"/>
    <lineage>
        <taxon>Eukaryota</taxon>
        <taxon>Rhodophyta</taxon>
        <taxon>Stylonematophyceae</taxon>
        <taxon>Stylonematales</taxon>
        <taxon>Stylonemataceae</taxon>
        <taxon>Rhodosorus</taxon>
    </lineage>
</organism>
<evidence type="ECO:0000313" key="8">
    <source>
        <dbReference type="EMBL" id="KAJ8904668.1"/>
    </source>
</evidence>
<dbReference type="InterPro" id="IPR007258">
    <property type="entry name" value="Vps52"/>
</dbReference>
<feature type="domain" description="Vps52 C-terminal" evidence="7">
    <location>
        <begin position="262"/>
        <end position="559"/>
    </location>
</feature>
<proteinExistence type="inferred from homology"/>
<comment type="caution">
    <text evidence="8">The sequence shown here is derived from an EMBL/GenBank/DDBJ whole genome shotgun (WGS) entry which is preliminary data.</text>
</comment>
<dbReference type="Proteomes" id="UP001157974">
    <property type="component" value="Unassembled WGS sequence"/>
</dbReference>
<evidence type="ECO:0000256" key="3">
    <source>
        <dbReference type="ARBA" id="ARBA00022448"/>
    </source>
</evidence>
<keyword evidence="5" id="KW-0333">Golgi apparatus</keyword>
<dbReference type="GO" id="GO:0006896">
    <property type="term" value="P:Golgi to vacuole transport"/>
    <property type="evidence" value="ECO:0007669"/>
    <property type="project" value="TreeGrafter"/>
</dbReference>
<comment type="subcellular location">
    <subcellularLocation>
        <location evidence="1">Golgi apparatus</location>
        <location evidence="1">trans-Golgi network</location>
    </subcellularLocation>
</comment>
<dbReference type="GO" id="GO:0005829">
    <property type="term" value="C:cytosol"/>
    <property type="evidence" value="ECO:0007669"/>
    <property type="project" value="GOC"/>
</dbReference>
<dbReference type="Pfam" id="PF04129">
    <property type="entry name" value="Vps52_CC"/>
    <property type="match status" value="1"/>
</dbReference>
<sequence length="684" mass="77337">MNDAEDDRVWESLGLLAKDGDALDAKLDLDELQMAATVPLVASGLRPGADIPALVRSVENQLHEVESASVADFVREGESLSKLHVDMVKCGKTLDDMESTLVGYAKQLAELSEDIRRLQHGTSTAAARVSSRSAAEAHLSAFIDEVIIPPSVITTIVEGDVGQDNYSSQLALLDKKIAFMELEDTKASVAHGEVKPQLDQLLVKAVQKVKAFLHEKVALLRRPNTNVQIIKENVLLKNKTLFEFLMDHSFTAYVEVRDDYVDTMSKLYNVLFQRYIQGLMTLKEDAAARGELLVESSSFSSSFRFGLDFSFTGKSQPAKNSFAIGDRLESLKKIDAPAVILAVAANSKIKLMFEEIHRSIVRLLLETCTSEHMYCAELFGAGQGRMFDDLFSYTVDQIYLNLQQHLAHTQDAVGVLLTMKIHEVQREEMRRRKVRDLNNFFTRADILLKPRYKEIFDENLNSLTAANPKTLFPGPNNFSPHIVSRRYAEFAGATLAITMLGSEDDMIKESLKRLRTAYQGLMNRISLEFKSSKNRYTFLINNCDLVLTIFEELEVHGEDELFFQDLLSGHVMAFAEHELAEHFPDYLSFVRSRTLVDKKKVRSILREFAVNWRSSVAHIRENVLRVFPNFKNGSEILKSVLTQLLYYHKKAESIVEDSYAELKGEMVTSTAITYEIRQDNQKTF</sequence>
<feature type="domain" description="Vps52 coiled-coil" evidence="6">
    <location>
        <begin position="72"/>
        <end position="245"/>
    </location>
</feature>
<evidence type="ECO:0000256" key="5">
    <source>
        <dbReference type="ARBA" id="ARBA00023034"/>
    </source>
</evidence>
<dbReference type="InterPro" id="IPR048361">
    <property type="entry name" value="Vps52_C"/>
</dbReference>
<protein>
    <submittedName>
        <fullName evidence="8">Uncharacterized protein</fullName>
    </submittedName>
</protein>
<dbReference type="GO" id="GO:0000938">
    <property type="term" value="C:GARP complex"/>
    <property type="evidence" value="ECO:0007669"/>
    <property type="project" value="TreeGrafter"/>
</dbReference>
<dbReference type="AlphaFoldDB" id="A0AAV8UQ79"/>
<keyword evidence="4" id="KW-0653">Protein transport</keyword>
<dbReference type="EMBL" id="JAMWBK010000005">
    <property type="protein sequence ID" value="KAJ8904668.1"/>
    <property type="molecule type" value="Genomic_DNA"/>
</dbReference>
<comment type="similarity">
    <text evidence="2">Belongs to the VPS52 family.</text>
</comment>
<name>A0AAV8UQ79_9RHOD</name>
<keyword evidence="9" id="KW-1185">Reference proteome</keyword>
<evidence type="ECO:0000259" key="7">
    <source>
        <dbReference type="Pfam" id="PF20655"/>
    </source>
</evidence>
<evidence type="ECO:0000256" key="4">
    <source>
        <dbReference type="ARBA" id="ARBA00022927"/>
    </source>
</evidence>
<reference evidence="8 9" key="1">
    <citation type="journal article" date="2023" name="Nat. Commun.">
        <title>Origin of minicircular mitochondrial genomes in red algae.</title>
        <authorList>
            <person name="Lee Y."/>
            <person name="Cho C.H."/>
            <person name="Lee Y.M."/>
            <person name="Park S.I."/>
            <person name="Yang J.H."/>
            <person name="West J.A."/>
            <person name="Bhattacharya D."/>
            <person name="Yoon H.S."/>
        </authorList>
    </citation>
    <scope>NUCLEOTIDE SEQUENCE [LARGE SCALE GENOMIC DNA]</scope>
    <source>
        <strain evidence="8 9">CCMP1338</strain>
        <tissue evidence="8">Whole cell</tissue>
    </source>
</reference>
<evidence type="ECO:0000256" key="2">
    <source>
        <dbReference type="ARBA" id="ARBA00008180"/>
    </source>
</evidence>
<dbReference type="InterPro" id="IPR048319">
    <property type="entry name" value="Vps52_CC"/>
</dbReference>
<dbReference type="GO" id="GO:0032456">
    <property type="term" value="P:endocytic recycling"/>
    <property type="evidence" value="ECO:0007669"/>
    <property type="project" value="TreeGrafter"/>
</dbReference>
<dbReference type="GO" id="GO:0015031">
    <property type="term" value="P:protein transport"/>
    <property type="evidence" value="ECO:0007669"/>
    <property type="project" value="UniProtKB-KW"/>
</dbReference>
<dbReference type="GO" id="GO:0042147">
    <property type="term" value="P:retrograde transport, endosome to Golgi"/>
    <property type="evidence" value="ECO:0007669"/>
    <property type="project" value="TreeGrafter"/>
</dbReference>
<dbReference type="GO" id="GO:0019905">
    <property type="term" value="F:syntaxin binding"/>
    <property type="evidence" value="ECO:0007669"/>
    <property type="project" value="TreeGrafter"/>
</dbReference>
<evidence type="ECO:0000256" key="1">
    <source>
        <dbReference type="ARBA" id="ARBA00004601"/>
    </source>
</evidence>
<evidence type="ECO:0000313" key="9">
    <source>
        <dbReference type="Proteomes" id="UP001157974"/>
    </source>
</evidence>